<accession>A0ACD0NLH3</accession>
<dbReference type="Proteomes" id="UP000245626">
    <property type="component" value="Unassembled WGS sequence"/>
</dbReference>
<reference evidence="1 2" key="1">
    <citation type="journal article" date="2018" name="Mol. Biol. Evol.">
        <title>Broad Genomic Sampling Reveals a Smut Pathogenic Ancestry of the Fungal Clade Ustilaginomycotina.</title>
        <authorList>
            <person name="Kijpornyongpan T."/>
            <person name="Mondo S.J."/>
            <person name="Barry K."/>
            <person name="Sandor L."/>
            <person name="Lee J."/>
            <person name="Lipzen A."/>
            <person name="Pangilinan J."/>
            <person name="LaButti K."/>
            <person name="Hainaut M."/>
            <person name="Henrissat B."/>
            <person name="Grigoriev I.V."/>
            <person name="Spatafora J.W."/>
            <person name="Aime M.C."/>
        </authorList>
    </citation>
    <scope>NUCLEOTIDE SEQUENCE [LARGE SCALE GENOMIC DNA]</scope>
    <source>
        <strain evidence="1 2">SA 807</strain>
    </source>
</reference>
<proteinExistence type="predicted"/>
<keyword evidence="2" id="KW-1185">Reference proteome</keyword>
<gene>
    <name evidence="1" type="ORF">IE53DRAFT_391216</name>
</gene>
<protein>
    <submittedName>
        <fullName evidence="1">Uncharacterized protein</fullName>
    </submittedName>
</protein>
<organism evidence="1 2">
    <name type="scientific">Violaceomyces palustris</name>
    <dbReference type="NCBI Taxonomy" id="1673888"/>
    <lineage>
        <taxon>Eukaryota</taxon>
        <taxon>Fungi</taxon>
        <taxon>Dikarya</taxon>
        <taxon>Basidiomycota</taxon>
        <taxon>Ustilaginomycotina</taxon>
        <taxon>Ustilaginomycetes</taxon>
        <taxon>Violaceomycetales</taxon>
        <taxon>Violaceomycetaceae</taxon>
        <taxon>Violaceomyces</taxon>
    </lineage>
</organism>
<name>A0ACD0NLH3_9BASI</name>
<sequence>MPPTLSLFALFLFLTLFQHLSRSLALLQPKNIFCHALRSPPLTEATFKHEIDARVAASRREETNLIPESRDALPRGEFFVFKLPHDASLQLNLTAFILLSSSRS</sequence>
<dbReference type="EMBL" id="KZ820834">
    <property type="protein sequence ID" value="PWN46617.1"/>
    <property type="molecule type" value="Genomic_DNA"/>
</dbReference>
<evidence type="ECO:0000313" key="1">
    <source>
        <dbReference type="EMBL" id="PWN46617.1"/>
    </source>
</evidence>
<evidence type="ECO:0000313" key="2">
    <source>
        <dbReference type="Proteomes" id="UP000245626"/>
    </source>
</evidence>